<dbReference type="Proteomes" id="UP000321436">
    <property type="component" value="Unassembled WGS sequence"/>
</dbReference>
<dbReference type="AlphaFoldDB" id="A0A512RRS8"/>
<dbReference type="EMBL" id="BKAU01000006">
    <property type="protein sequence ID" value="GEP98411.1"/>
    <property type="molecule type" value="Genomic_DNA"/>
</dbReference>
<proteinExistence type="predicted"/>
<comment type="caution">
    <text evidence="2">The sequence shown here is derived from an EMBL/GenBank/DDBJ whole genome shotgun (WGS) entry which is preliminary data.</text>
</comment>
<feature type="signal peptide" evidence="1">
    <location>
        <begin position="1"/>
        <end position="22"/>
    </location>
</feature>
<evidence type="ECO:0000256" key="1">
    <source>
        <dbReference type="SAM" id="SignalP"/>
    </source>
</evidence>
<gene>
    <name evidence="2" type="ORF">CCY01nite_46710</name>
</gene>
<dbReference type="RefSeq" id="WP_146866945.1">
    <property type="nucleotide sequence ID" value="NZ_BKAU01000006.1"/>
</dbReference>
<sequence>MKRLILSLSVISLTLSGFQAFAQSGVYLSAKDFENAKLSYTEHHINAHIPLRYSKVKVNTPGETLLLNKSEVFGYRDEKQRDYRFINNHAYRILDHQYFHVYSRDVEVSKGKGRIKETKYYFSTHADGEMHPLTIANLKKAFPEHKRFHELLDMQFRHDPELAWYDQHAQQFKVKSIFEQSI</sequence>
<feature type="chain" id="PRO_5022236732" evidence="1">
    <location>
        <begin position="23"/>
        <end position="182"/>
    </location>
</feature>
<name>A0A512RRS8_9BACT</name>
<evidence type="ECO:0000313" key="3">
    <source>
        <dbReference type="Proteomes" id="UP000321436"/>
    </source>
</evidence>
<protein>
    <submittedName>
        <fullName evidence="2">Uncharacterized protein</fullName>
    </submittedName>
</protein>
<keyword evidence="3" id="KW-1185">Reference proteome</keyword>
<dbReference type="OrthoDB" id="946740at2"/>
<reference evidence="2 3" key="1">
    <citation type="submission" date="2019-07" db="EMBL/GenBank/DDBJ databases">
        <title>Whole genome shotgun sequence of Chitinophaga cymbidii NBRC 109752.</title>
        <authorList>
            <person name="Hosoyama A."/>
            <person name="Uohara A."/>
            <person name="Ohji S."/>
            <person name="Ichikawa N."/>
        </authorList>
    </citation>
    <scope>NUCLEOTIDE SEQUENCE [LARGE SCALE GENOMIC DNA]</scope>
    <source>
        <strain evidence="2 3">NBRC 109752</strain>
    </source>
</reference>
<keyword evidence="1" id="KW-0732">Signal</keyword>
<accession>A0A512RRS8</accession>
<evidence type="ECO:0000313" key="2">
    <source>
        <dbReference type="EMBL" id="GEP98411.1"/>
    </source>
</evidence>
<organism evidence="2 3">
    <name type="scientific">Chitinophaga cymbidii</name>
    <dbReference type="NCBI Taxonomy" id="1096750"/>
    <lineage>
        <taxon>Bacteria</taxon>
        <taxon>Pseudomonadati</taxon>
        <taxon>Bacteroidota</taxon>
        <taxon>Chitinophagia</taxon>
        <taxon>Chitinophagales</taxon>
        <taxon>Chitinophagaceae</taxon>
        <taxon>Chitinophaga</taxon>
    </lineage>
</organism>